<name>A0AAV4PN36_CAEEX</name>
<evidence type="ECO:0000256" key="1">
    <source>
        <dbReference type="SAM" id="MobiDB-lite"/>
    </source>
</evidence>
<dbReference type="AlphaFoldDB" id="A0AAV4PN36"/>
<keyword evidence="3" id="KW-1185">Reference proteome</keyword>
<evidence type="ECO:0000313" key="2">
    <source>
        <dbReference type="EMBL" id="GIX97548.1"/>
    </source>
</evidence>
<evidence type="ECO:0000313" key="3">
    <source>
        <dbReference type="Proteomes" id="UP001054945"/>
    </source>
</evidence>
<dbReference type="Proteomes" id="UP001054945">
    <property type="component" value="Unassembled WGS sequence"/>
</dbReference>
<comment type="caution">
    <text evidence="2">The sequence shown here is derived from an EMBL/GenBank/DDBJ whole genome shotgun (WGS) entry which is preliminary data.</text>
</comment>
<proteinExistence type="predicted"/>
<feature type="compositionally biased region" description="Polar residues" evidence="1">
    <location>
        <begin position="28"/>
        <end position="39"/>
    </location>
</feature>
<organism evidence="2 3">
    <name type="scientific">Caerostris extrusa</name>
    <name type="common">Bark spider</name>
    <name type="synonym">Caerostris bankana</name>
    <dbReference type="NCBI Taxonomy" id="172846"/>
    <lineage>
        <taxon>Eukaryota</taxon>
        <taxon>Metazoa</taxon>
        <taxon>Ecdysozoa</taxon>
        <taxon>Arthropoda</taxon>
        <taxon>Chelicerata</taxon>
        <taxon>Arachnida</taxon>
        <taxon>Araneae</taxon>
        <taxon>Araneomorphae</taxon>
        <taxon>Entelegynae</taxon>
        <taxon>Araneoidea</taxon>
        <taxon>Araneidae</taxon>
        <taxon>Caerostris</taxon>
    </lineage>
</organism>
<accession>A0AAV4PN36</accession>
<dbReference type="EMBL" id="BPLR01004793">
    <property type="protein sequence ID" value="GIX97548.1"/>
    <property type="molecule type" value="Genomic_DNA"/>
</dbReference>
<feature type="region of interest" description="Disordered" evidence="1">
    <location>
        <begin position="28"/>
        <end position="67"/>
    </location>
</feature>
<gene>
    <name evidence="2" type="ORF">CEXT_714631</name>
</gene>
<protein>
    <submittedName>
        <fullName evidence="2">Uncharacterized protein</fullName>
    </submittedName>
</protein>
<reference evidence="2 3" key="1">
    <citation type="submission" date="2021-06" db="EMBL/GenBank/DDBJ databases">
        <title>Caerostris extrusa draft genome.</title>
        <authorList>
            <person name="Kono N."/>
            <person name="Arakawa K."/>
        </authorList>
    </citation>
    <scope>NUCLEOTIDE SEQUENCE [LARGE SCALE GENOMIC DNA]</scope>
</reference>
<sequence length="67" mass="7309">MRVDLRDATMPFITIPPSQDAMLKKSFQTRNRQGASSTWKRGIVSVSRRSGKGGGLGDAWNNSQGSI</sequence>